<reference evidence="3" key="1">
    <citation type="submission" date="2020-11" db="EMBL/GenBank/DDBJ databases">
        <authorList>
            <person name="Tran Van P."/>
        </authorList>
    </citation>
    <scope>NUCLEOTIDE SEQUENCE</scope>
</reference>
<proteinExistence type="predicted"/>
<feature type="region of interest" description="Disordered" evidence="1">
    <location>
        <begin position="102"/>
        <end position="131"/>
    </location>
</feature>
<evidence type="ECO:0000256" key="1">
    <source>
        <dbReference type="SAM" id="MobiDB-lite"/>
    </source>
</evidence>
<sequence>MSRWTARHVLRPVVIMSRKLSYLATLFITLFLIIAYLQQNRITEYSRYNWLQSGNRELLSLQNSANYKQTPNSTTHLGHKIDTLNTNAILINGAQKNVERLSTPSAQTATTDSTATTTTTTTTGNTCEPKY</sequence>
<dbReference type="EMBL" id="CAJPIZ010023613">
    <property type="protein sequence ID" value="CAG2118269.1"/>
    <property type="molecule type" value="Genomic_DNA"/>
</dbReference>
<evidence type="ECO:0000313" key="3">
    <source>
        <dbReference type="EMBL" id="CAD7640453.1"/>
    </source>
</evidence>
<organism evidence="3">
    <name type="scientific">Medioppia subpectinata</name>
    <dbReference type="NCBI Taxonomy" id="1979941"/>
    <lineage>
        <taxon>Eukaryota</taxon>
        <taxon>Metazoa</taxon>
        <taxon>Ecdysozoa</taxon>
        <taxon>Arthropoda</taxon>
        <taxon>Chelicerata</taxon>
        <taxon>Arachnida</taxon>
        <taxon>Acari</taxon>
        <taxon>Acariformes</taxon>
        <taxon>Sarcoptiformes</taxon>
        <taxon>Oribatida</taxon>
        <taxon>Brachypylina</taxon>
        <taxon>Oppioidea</taxon>
        <taxon>Oppiidae</taxon>
        <taxon>Medioppia</taxon>
    </lineage>
</organism>
<dbReference type="AlphaFoldDB" id="A0A7R9LHE4"/>
<name>A0A7R9LHE4_9ACAR</name>
<accession>A0A7R9LHE4</accession>
<protein>
    <submittedName>
        <fullName evidence="3">Uncharacterized protein</fullName>
    </submittedName>
</protein>
<feature type="non-terminal residue" evidence="3">
    <location>
        <position position="1"/>
    </location>
</feature>
<evidence type="ECO:0000256" key="2">
    <source>
        <dbReference type="SAM" id="Phobius"/>
    </source>
</evidence>
<keyword evidence="2" id="KW-0812">Transmembrane</keyword>
<dbReference type="OrthoDB" id="514299at2759"/>
<evidence type="ECO:0000313" key="4">
    <source>
        <dbReference type="Proteomes" id="UP000759131"/>
    </source>
</evidence>
<keyword evidence="2" id="KW-0472">Membrane</keyword>
<gene>
    <name evidence="3" type="ORF">OSB1V03_LOCUS18221</name>
</gene>
<feature type="compositionally biased region" description="Low complexity" evidence="1">
    <location>
        <begin position="102"/>
        <end position="123"/>
    </location>
</feature>
<keyword evidence="2" id="KW-1133">Transmembrane helix</keyword>
<keyword evidence="4" id="KW-1185">Reference proteome</keyword>
<dbReference type="EMBL" id="OC878188">
    <property type="protein sequence ID" value="CAD7640453.1"/>
    <property type="molecule type" value="Genomic_DNA"/>
</dbReference>
<feature type="transmembrane region" description="Helical" evidence="2">
    <location>
        <begin position="20"/>
        <end position="37"/>
    </location>
</feature>
<dbReference type="Proteomes" id="UP000759131">
    <property type="component" value="Unassembled WGS sequence"/>
</dbReference>